<keyword evidence="3" id="KW-0131">Cell cycle</keyword>
<proteinExistence type="inferred from homology"/>
<comment type="similarity">
    <text evidence="4">Belongs to the cyclin family.</text>
</comment>
<dbReference type="FunFam" id="1.10.472.10:FF:000221">
    <property type="entry name" value="G1/S-specific cyclin e2-like protein"/>
    <property type="match status" value="1"/>
</dbReference>
<dbReference type="GO" id="GO:0051301">
    <property type="term" value="P:cell division"/>
    <property type="evidence" value="ECO:0007669"/>
    <property type="project" value="UniProtKB-KW"/>
</dbReference>
<organism evidence="8 9">
    <name type="scientific">Asbolus verrucosus</name>
    <name type="common">Desert ironclad beetle</name>
    <dbReference type="NCBI Taxonomy" id="1661398"/>
    <lineage>
        <taxon>Eukaryota</taxon>
        <taxon>Metazoa</taxon>
        <taxon>Ecdysozoa</taxon>
        <taxon>Arthropoda</taxon>
        <taxon>Hexapoda</taxon>
        <taxon>Insecta</taxon>
        <taxon>Pterygota</taxon>
        <taxon>Neoptera</taxon>
        <taxon>Endopterygota</taxon>
        <taxon>Coleoptera</taxon>
        <taxon>Polyphaga</taxon>
        <taxon>Cucujiformia</taxon>
        <taxon>Tenebrionidae</taxon>
        <taxon>Pimeliinae</taxon>
        <taxon>Asbolus</taxon>
    </lineage>
</organism>
<dbReference type="SUPFAM" id="SSF47954">
    <property type="entry name" value="Cyclin-like"/>
    <property type="match status" value="2"/>
</dbReference>
<feature type="domain" description="Cyclin-like" evidence="6">
    <location>
        <begin position="244"/>
        <end position="327"/>
    </location>
</feature>
<evidence type="ECO:0000256" key="3">
    <source>
        <dbReference type="ARBA" id="ARBA00023306"/>
    </source>
</evidence>
<dbReference type="Gene3D" id="1.10.472.10">
    <property type="entry name" value="Cyclin-like"/>
    <property type="match status" value="2"/>
</dbReference>
<dbReference type="PIRSF" id="PIRSF001771">
    <property type="entry name" value="Cyclin_A_B_D_E"/>
    <property type="match status" value="1"/>
</dbReference>
<dbReference type="Proteomes" id="UP000292052">
    <property type="component" value="Unassembled WGS sequence"/>
</dbReference>
<dbReference type="InterPro" id="IPR036915">
    <property type="entry name" value="Cyclin-like_sf"/>
</dbReference>
<keyword evidence="1" id="KW-0132">Cell division</keyword>
<accession>A0A482VHT2</accession>
<gene>
    <name evidence="8" type="ORF">BDFB_006396</name>
</gene>
<dbReference type="Pfam" id="PF00134">
    <property type="entry name" value="Cyclin_N"/>
    <property type="match status" value="1"/>
</dbReference>
<dbReference type="AlphaFoldDB" id="A0A482VHT2"/>
<evidence type="ECO:0000259" key="6">
    <source>
        <dbReference type="SMART" id="SM00385"/>
    </source>
</evidence>
<dbReference type="PANTHER" id="PTHR10177">
    <property type="entry name" value="CYCLINS"/>
    <property type="match status" value="1"/>
</dbReference>
<evidence type="ECO:0000256" key="1">
    <source>
        <dbReference type="ARBA" id="ARBA00022618"/>
    </source>
</evidence>
<dbReference type="InterPro" id="IPR046965">
    <property type="entry name" value="Cyclin_A/B-like"/>
</dbReference>
<protein>
    <submittedName>
        <fullName evidence="8">G2/mitotic-specific cyclin-A</fullName>
    </submittedName>
</protein>
<evidence type="ECO:0000313" key="8">
    <source>
        <dbReference type="EMBL" id="RZC32432.1"/>
    </source>
</evidence>
<sequence length="367" mass="42901">MTTFHIHEDFSYLVENVQLKQKTVKVLPDNKKHRTVLQPLSNYQQNAKRPKTGTGEENTAAIPKKTKNDDLEKLPNPLSDIVSFKPVFKKNASNSMWLIATSSIEKEYEDEIWTYLTFLEKKLHKIKPSYMTKQIYLNWQMRSVLIDWLINVAEEYQLSNYTVHLSINYLDRFLSNISVIKEKFQLVGATAMMIAGKMEEVYPPDTREWAFLTGDAFTVRQIIKMEQLMLKILKFDMHAPTILDFIKHLCAKHKQDNTTMYLAMYLSELVLLEGEDYLQQFPSKLASASLVLARHTLFKPEPWTKNMEESAGYSLKQLSPVVQKQQKTFRSSPFKEQQTIQKKYASDKYQRVALLKPRILLLEEDEE</sequence>
<dbReference type="SMART" id="SM01332">
    <property type="entry name" value="Cyclin_C"/>
    <property type="match status" value="1"/>
</dbReference>
<dbReference type="GO" id="GO:0016538">
    <property type="term" value="F:cyclin-dependent protein serine/threonine kinase regulator activity"/>
    <property type="evidence" value="ECO:0007669"/>
    <property type="project" value="InterPro"/>
</dbReference>
<dbReference type="SMART" id="SM00385">
    <property type="entry name" value="CYCLIN"/>
    <property type="match status" value="2"/>
</dbReference>
<feature type="domain" description="Cyclin-like" evidence="6">
    <location>
        <begin position="147"/>
        <end position="231"/>
    </location>
</feature>
<reference evidence="8 9" key="1">
    <citation type="submission" date="2017-03" db="EMBL/GenBank/DDBJ databases">
        <title>Genome of the blue death feigning beetle - Asbolus verrucosus.</title>
        <authorList>
            <person name="Rider S.D."/>
        </authorList>
    </citation>
    <scope>NUCLEOTIDE SEQUENCE [LARGE SCALE GENOMIC DNA]</scope>
    <source>
        <strain evidence="8">Butters</strain>
        <tissue evidence="8">Head and leg muscle</tissue>
    </source>
</reference>
<feature type="region of interest" description="Disordered" evidence="5">
    <location>
        <begin position="37"/>
        <end position="71"/>
    </location>
</feature>
<dbReference type="EMBL" id="QDEB01097415">
    <property type="protein sequence ID" value="RZC32432.1"/>
    <property type="molecule type" value="Genomic_DNA"/>
</dbReference>
<dbReference type="InterPro" id="IPR004367">
    <property type="entry name" value="Cyclin_C-dom"/>
</dbReference>
<dbReference type="OrthoDB" id="5590282at2759"/>
<dbReference type="STRING" id="1661398.A0A482VHT2"/>
<evidence type="ECO:0000256" key="2">
    <source>
        <dbReference type="ARBA" id="ARBA00023127"/>
    </source>
</evidence>
<comment type="caution">
    <text evidence="8">The sequence shown here is derived from an EMBL/GenBank/DDBJ whole genome shotgun (WGS) entry which is preliminary data.</text>
</comment>
<evidence type="ECO:0000256" key="4">
    <source>
        <dbReference type="RuleBase" id="RU000383"/>
    </source>
</evidence>
<evidence type="ECO:0000256" key="5">
    <source>
        <dbReference type="SAM" id="MobiDB-lite"/>
    </source>
</evidence>
<keyword evidence="9" id="KW-1185">Reference proteome</keyword>
<feature type="compositionally biased region" description="Polar residues" evidence="5">
    <location>
        <begin position="38"/>
        <end position="47"/>
    </location>
</feature>
<dbReference type="Pfam" id="PF02984">
    <property type="entry name" value="Cyclin_C"/>
    <property type="match status" value="1"/>
</dbReference>
<dbReference type="InterPro" id="IPR039361">
    <property type="entry name" value="Cyclin"/>
</dbReference>
<evidence type="ECO:0000259" key="7">
    <source>
        <dbReference type="SMART" id="SM01332"/>
    </source>
</evidence>
<dbReference type="InterPro" id="IPR048258">
    <property type="entry name" value="Cyclins_cyclin-box"/>
</dbReference>
<dbReference type="InterPro" id="IPR006671">
    <property type="entry name" value="Cyclin_N"/>
</dbReference>
<dbReference type="PROSITE" id="PS00292">
    <property type="entry name" value="CYCLINS"/>
    <property type="match status" value="1"/>
</dbReference>
<name>A0A482VHT2_ASBVE</name>
<keyword evidence="2 4" id="KW-0195">Cyclin</keyword>
<dbReference type="GO" id="GO:0044772">
    <property type="term" value="P:mitotic cell cycle phase transition"/>
    <property type="evidence" value="ECO:0007669"/>
    <property type="project" value="InterPro"/>
</dbReference>
<dbReference type="InterPro" id="IPR013763">
    <property type="entry name" value="Cyclin-like_dom"/>
</dbReference>
<evidence type="ECO:0000313" key="9">
    <source>
        <dbReference type="Proteomes" id="UP000292052"/>
    </source>
</evidence>
<feature type="domain" description="Cyclin C-terminal" evidence="7">
    <location>
        <begin position="240"/>
        <end position="358"/>
    </location>
</feature>